<dbReference type="GO" id="GO:0030855">
    <property type="term" value="P:epithelial cell differentiation"/>
    <property type="evidence" value="ECO:0007669"/>
    <property type="project" value="TreeGrafter"/>
</dbReference>
<dbReference type="OrthoDB" id="2441647at2759"/>
<dbReference type="FunFam" id="1.20.5.170:FF:000002">
    <property type="entry name" value="Type I keratin KA11"/>
    <property type="match status" value="1"/>
</dbReference>
<feature type="coiled-coil region" evidence="5">
    <location>
        <begin position="230"/>
        <end position="350"/>
    </location>
</feature>
<dbReference type="Proteomes" id="UP000694569">
    <property type="component" value="Unplaced"/>
</dbReference>
<evidence type="ECO:0000256" key="5">
    <source>
        <dbReference type="SAM" id="Coils"/>
    </source>
</evidence>
<dbReference type="Pfam" id="PF00038">
    <property type="entry name" value="Filament"/>
    <property type="match status" value="1"/>
</dbReference>
<evidence type="ECO:0000313" key="8">
    <source>
        <dbReference type="Ensembl" id="ENSLLEP00000044158.1"/>
    </source>
</evidence>
<dbReference type="PROSITE" id="PS51842">
    <property type="entry name" value="IF_ROD_2"/>
    <property type="match status" value="1"/>
</dbReference>
<dbReference type="PANTHER" id="PTHR23239">
    <property type="entry name" value="INTERMEDIATE FILAMENT"/>
    <property type="match status" value="1"/>
</dbReference>
<keyword evidence="2 4" id="KW-0403">Intermediate filament</keyword>
<dbReference type="PANTHER" id="PTHR23239:SF393">
    <property type="entry name" value="KERATIN, TYPE I CYTOSKELETAL 12"/>
    <property type="match status" value="1"/>
</dbReference>
<dbReference type="PRINTS" id="PR01248">
    <property type="entry name" value="TYPE1KERATIN"/>
</dbReference>
<dbReference type="FunFam" id="1.20.5.500:FF:000001">
    <property type="entry name" value="Type II keratin 23"/>
    <property type="match status" value="1"/>
</dbReference>
<evidence type="ECO:0000256" key="3">
    <source>
        <dbReference type="ARBA" id="ARBA00023054"/>
    </source>
</evidence>
<keyword evidence="1" id="KW-0416">Keratin</keyword>
<evidence type="ECO:0000313" key="9">
    <source>
        <dbReference type="Proteomes" id="UP000694569"/>
    </source>
</evidence>
<dbReference type="Gene3D" id="1.20.5.500">
    <property type="entry name" value="Single helix bin"/>
    <property type="match status" value="1"/>
</dbReference>
<dbReference type="Ensembl" id="ENSLLET00000045933.1">
    <property type="protein sequence ID" value="ENSLLEP00000044158.1"/>
    <property type="gene ID" value="ENSLLEG00000028070.1"/>
</dbReference>
<proteinExistence type="inferred from homology"/>
<sequence length="427" mass="48232">MSYSSMIHSKQTSQKVHGSNRSSGYGGFSSASFSGSGFGGGLSSQAANFNYSSAGFGGNDGLLRGGEKQTMQNLNDRLANYLDKVHGLELANTDLEKKIREFYEKHSQNNSQSRDYSKYFKIIEELKSQILVGTTDNARIVLQIDNATLAADDFRVKFENELAMRQSVETDINRLRRVLDELTLARSDLELQVESLNEELAFLKKNHLEEMGALKGNTGQINVEMDAAPGEDITKRLNSMRLEYEQLAEKNRQDAEDWFLKKSNELKKEISVGVHEVQSSRTEISDLKRTLQSLEIELQAQLSMKSSLEGTLAETEGRYCVQLSHLQTQISSIEEQLQQVRMDMERQNSEYLRLLDIKTRLEMEIETYRRLLDGETGTVVQKPQSQASSVDSKKDPSKTRIVKTIIEEVVNGQVVSSSVREIEEKMN</sequence>
<comment type="similarity">
    <text evidence="4">Belongs to the intermediate filament family.</text>
</comment>
<evidence type="ECO:0000256" key="2">
    <source>
        <dbReference type="ARBA" id="ARBA00022754"/>
    </source>
</evidence>
<evidence type="ECO:0000256" key="4">
    <source>
        <dbReference type="RuleBase" id="RU000685"/>
    </source>
</evidence>
<dbReference type="GeneTree" id="ENSGT00940000159382"/>
<feature type="coiled-coil region" evidence="5">
    <location>
        <begin position="165"/>
        <end position="206"/>
    </location>
</feature>
<reference evidence="8" key="1">
    <citation type="submission" date="2025-08" db="UniProtKB">
        <authorList>
            <consortium name="Ensembl"/>
        </authorList>
    </citation>
    <scope>IDENTIFICATION</scope>
</reference>
<evidence type="ECO:0000259" key="7">
    <source>
        <dbReference type="PROSITE" id="PS51842"/>
    </source>
</evidence>
<dbReference type="GO" id="GO:0005882">
    <property type="term" value="C:intermediate filament"/>
    <property type="evidence" value="ECO:0007669"/>
    <property type="project" value="UniProtKB-KW"/>
</dbReference>
<dbReference type="InterPro" id="IPR039008">
    <property type="entry name" value="IF_rod_dom"/>
</dbReference>
<feature type="region of interest" description="Disordered" evidence="6">
    <location>
        <begin position="378"/>
        <end position="398"/>
    </location>
</feature>
<dbReference type="GO" id="GO:0005198">
    <property type="term" value="F:structural molecule activity"/>
    <property type="evidence" value="ECO:0007669"/>
    <property type="project" value="InterPro"/>
</dbReference>
<feature type="coiled-coil region" evidence="5">
    <location>
        <begin position="71"/>
        <end position="98"/>
    </location>
</feature>
<evidence type="ECO:0000256" key="6">
    <source>
        <dbReference type="SAM" id="MobiDB-lite"/>
    </source>
</evidence>
<keyword evidence="9" id="KW-1185">Reference proteome</keyword>
<organism evidence="8 9">
    <name type="scientific">Leptobrachium leishanense</name>
    <name type="common">Leishan spiny toad</name>
    <dbReference type="NCBI Taxonomy" id="445787"/>
    <lineage>
        <taxon>Eukaryota</taxon>
        <taxon>Metazoa</taxon>
        <taxon>Chordata</taxon>
        <taxon>Craniata</taxon>
        <taxon>Vertebrata</taxon>
        <taxon>Euteleostomi</taxon>
        <taxon>Amphibia</taxon>
        <taxon>Batrachia</taxon>
        <taxon>Anura</taxon>
        <taxon>Pelobatoidea</taxon>
        <taxon>Megophryidae</taxon>
        <taxon>Leptobrachium</taxon>
    </lineage>
</organism>
<dbReference type="AlphaFoldDB" id="A0A8C5QZS9"/>
<feature type="compositionally biased region" description="Polar residues" evidence="6">
    <location>
        <begin position="378"/>
        <end position="390"/>
    </location>
</feature>
<feature type="domain" description="IF rod" evidence="7">
    <location>
        <begin position="67"/>
        <end position="379"/>
    </location>
</feature>
<dbReference type="PROSITE" id="PS00226">
    <property type="entry name" value="IF_ROD_1"/>
    <property type="match status" value="1"/>
</dbReference>
<evidence type="ECO:0000256" key="1">
    <source>
        <dbReference type="ARBA" id="ARBA00022744"/>
    </source>
</evidence>
<dbReference type="InterPro" id="IPR018039">
    <property type="entry name" value="IF_conserved"/>
</dbReference>
<dbReference type="InterPro" id="IPR002957">
    <property type="entry name" value="Keratin_I"/>
</dbReference>
<dbReference type="SUPFAM" id="SSF64593">
    <property type="entry name" value="Intermediate filament protein, coiled coil region"/>
    <property type="match status" value="2"/>
</dbReference>
<dbReference type="FunFam" id="1.20.5.1160:FF:000002">
    <property type="entry name" value="Type I keratin 10"/>
    <property type="match status" value="1"/>
</dbReference>
<name>A0A8C5QZS9_9ANUR</name>
<dbReference type="Gene3D" id="1.20.5.1160">
    <property type="entry name" value="Vasodilator-stimulated phosphoprotein"/>
    <property type="match status" value="1"/>
</dbReference>
<dbReference type="Gene3D" id="1.20.5.170">
    <property type="match status" value="1"/>
</dbReference>
<keyword evidence="3 5" id="KW-0175">Coiled coil</keyword>
<protein>
    <recommendedName>
        <fullName evidence="7">IF rod domain-containing protein</fullName>
    </recommendedName>
</protein>
<dbReference type="SMART" id="SM01391">
    <property type="entry name" value="Filament"/>
    <property type="match status" value="1"/>
</dbReference>
<dbReference type="GO" id="GO:0045109">
    <property type="term" value="P:intermediate filament organization"/>
    <property type="evidence" value="ECO:0007669"/>
    <property type="project" value="TreeGrafter"/>
</dbReference>
<reference evidence="8" key="2">
    <citation type="submission" date="2025-09" db="UniProtKB">
        <authorList>
            <consortium name="Ensembl"/>
        </authorList>
    </citation>
    <scope>IDENTIFICATION</scope>
</reference>
<feature type="region of interest" description="Disordered" evidence="6">
    <location>
        <begin position="1"/>
        <end position="21"/>
    </location>
</feature>
<accession>A0A8C5QZS9</accession>